<evidence type="ECO:0000256" key="2">
    <source>
        <dbReference type="ARBA" id="ARBA00023002"/>
    </source>
</evidence>
<dbReference type="InterPro" id="IPR036812">
    <property type="entry name" value="NAD(P)_OxRdtase_dom_sf"/>
</dbReference>
<dbReference type="EMBL" id="MGAL01000046">
    <property type="protein sequence ID" value="OGK45869.1"/>
    <property type="molecule type" value="Genomic_DNA"/>
</dbReference>
<dbReference type="CDD" id="cd19094">
    <property type="entry name" value="AKR_Tas-like"/>
    <property type="match status" value="1"/>
</dbReference>
<dbReference type="Pfam" id="PF00248">
    <property type="entry name" value="Aldo_ket_red"/>
    <property type="match status" value="1"/>
</dbReference>
<evidence type="ECO:0000256" key="4">
    <source>
        <dbReference type="ARBA" id="ARBA00070119"/>
    </source>
</evidence>
<gene>
    <name evidence="6" type="ORF">A3A93_00990</name>
</gene>
<dbReference type="Gene3D" id="3.20.20.100">
    <property type="entry name" value="NADP-dependent oxidoreductase domain"/>
    <property type="match status" value="1"/>
</dbReference>
<reference evidence="6 7" key="1">
    <citation type="journal article" date="2016" name="Nat. Commun.">
        <title>Thousands of microbial genomes shed light on interconnected biogeochemical processes in an aquifer system.</title>
        <authorList>
            <person name="Anantharaman K."/>
            <person name="Brown C.T."/>
            <person name="Hug L.A."/>
            <person name="Sharon I."/>
            <person name="Castelle C.J."/>
            <person name="Probst A.J."/>
            <person name="Thomas B.C."/>
            <person name="Singh A."/>
            <person name="Wilkins M.J."/>
            <person name="Karaoz U."/>
            <person name="Brodie E.L."/>
            <person name="Williams K.H."/>
            <person name="Hubbard S.S."/>
            <person name="Banfield J.F."/>
        </authorList>
    </citation>
    <scope>NUCLEOTIDE SEQUENCE [LARGE SCALE GENOMIC DNA]</scope>
</reference>
<comment type="similarity">
    <text evidence="3">Belongs to the aldo/keto reductase family. Aldo/keto reductase 2 subfamily.</text>
</comment>
<comment type="caution">
    <text evidence="6">The sequence shown here is derived from an EMBL/GenBank/DDBJ whole genome shotgun (WGS) entry which is preliminary data.</text>
</comment>
<dbReference type="InterPro" id="IPR050523">
    <property type="entry name" value="AKR_Detox_Biosynth"/>
</dbReference>
<dbReference type="PANTHER" id="PTHR43364:SF4">
    <property type="entry name" value="NAD(P)-LINKED OXIDOREDUCTASE SUPERFAMILY PROTEIN"/>
    <property type="match status" value="1"/>
</dbReference>
<name>A0A1F7IR90_9BACT</name>
<dbReference type="FunFam" id="3.20.20.100:FF:000005">
    <property type="entry name" value="NADP(H)-dependent aldo-keto reductase"/>
    <property type="match status" value="1"/>
</dbReference>
<keyword evidence="2" id="KW-0560">Oxidoreductase</keyword>
<dbReference type="NCBIfam" id="NF007912">
    <property type="entry name" value="PRK10625.1"/>
    <property type="match status" value="1"/>
</dbReference>
<keyword evidence="1" id="KW-0521">NADP</keyword>
<accession>A0A1F7IR90</accession>
<evidence type="ECO:0000256" key="3">
    <source>
        <dbReference type="ARBA" id="ARBA00038157"/>
    </source>
</evidence>
<organism evidence="6 7">
    <name type="scientific">Candidatus Roizmanbacteria bacterium RIFCSPLOWO2_01_FULL_38_12</name>
    <dbReference type="NCBI Taxonomy" id="1802061"/>
    <lineage>
        <taxon>Bacteria</taxon>
        <taxon>Candidatus Roizmaniibacteriota</taxon>
    </lineage>
</organism>
<dbReference type="AlphaFoldDB" id="A0A1F7IR90"/>
<dbReference type="PANTHER" id="PTHR43364">
    <property type="entry name" value="NADH-SPECIFIC METHYLGLYOXAL REDUCTASE-RELATED"/>
    <property type="match status" value="1"/>
</dbReference>
<dbReference type="GO" id="GO:0016491">
    <property type="term" value="F:oxidoreductase activity"/>
    <property type="evidence" value="ECO:0007669"/>
    <property type="project" value="UniProtKB-KW"/>
</dbReference>
<proteinExistence type="inferred from homology"/>
<protein>
    <recommendedName>
        <fullName evidence="4">Protein tas</fullName>
    </recommendedName>
</protein>
<feature type="domain" description="NADP-dependent oxidoreductase" evidence="5">
    <location>
        <begin position="16"/>
        <end position="340"/>
    </location>
</feature>
<dbReference type="SUPFAM" id="SSF51430">
    <property type="entry name" value="NAD(P)-linked oxidoreductase"/>
    <property type="match status" value="1"/>
</dbReference>
<dbReference type="Proteomes" id="UP000177141">
    <property type="component" value="Unassembled WGS sequence"/>
</dbReference>
<sequence length="349" mass="39857">MEYRKLGSTNLKVSVICLGSMNWGEQNTEREGHEQLDYAISQGINFLDTAESYPIPPNAKSQGRTETYIGNWLKKRGNRKDLIIASKAASRSETNSYIRGGKKVRLDRKNIRYAIERSLKRLQTDYIDLYQLHWPDRETNYFGERSYKHVENDKPIPIEETLEALKELIDEGKIRYIGLSNETAWGVMEFFRLSSEKNLPRIQSIQNPYSLLMREYETALAEISIREKLSLLVYSPLAHGVLSGKYIGGKIPKGSRFDYSGGRNSERYNPLHAQTAIEAYVNVAKKHGFDPAQMALAFVNSREFVTSNIIGATSMEQLKSDIASIDLELDEEVLEEIENIQLEHPNPIT</sequence>
<dbReference type="STRING" id="1802061.A3A93_00990"/>
<evidence type="ECO:0000259" key="5">
    <source>
        <dbReference type="Pfam" id="PF00248"/>
    </source>
</evidence>
<evidence type="ECO:0000313" key="7">
    <source>
        <dbReference type="Proteomes" id="UP000177141"/>
    </source>
</evidence>
<dbReference type="InterPro" id="IPR023210">
    <property type="entry name" value="NADP_OxRdtase_dom"/>
</dbReference>
<evidence type="ECO:0000313" key="6">
    <source>
        <dbReference type="EMBL" id="OGK45869.1"/>
    </source>
</evidence>
<evidence type="ECO:0000256" key="1">
    <source>
        <dbReference type="ARBA" id="ARBA00022857"/>
    </source>
</evidence>